<proteinExistence type="predicted"/>
<reference evidence="1 2" key="1">
    <citation type="journal article" date="2012" name="Genome Biol.">
        <title>Sequencing three crocodilian genomes to illuminate the evolution of archosaurs and amniotes.</title>
        <authorList>
            <person name="St John J.A."/>
            <person name="Braun E.L."/>
            <person name="Isberg S.R."/>
            <person name="Miles L.G."/>
            <person name="Chong A.Y."/>
            <person name="Gongora J."/>
            <person name="Dalzell P."/>
            <person name="Moran C."/>
            <person name="Bed'hom B."/>
            <person name="Abzhanov A."/>
            <person name="Burgess S.C."/>
            <person name="Cooksey A.M."/>
            <person name="Castoe T.A."/>
            <person name="Crawford N.G."/>
            <person name="Densmore L.D."/>
            <person name="Drew J.C."/>
            <person name="Edwards S.V."/>
            <person name="Faircloth B.C."/>
            <person name="Fujita M.K."/>
            <person name="Greenwold M.J."/>
            <person name="Hoffmann F.G."/>
            <person name="Howard J.M."/>
            <person name="Iguchi T."/>
            <person name="Janes D.E."/>
            <person name="Khan S.Y."/>
            <person name="Kohno S."/>
            <person name="de Koning A.J."/>
            <person name="Lance S.L."/>
            <person name="McCarthy F.M."/>
            <person name="McCormack J.E."/>
            <person name="Merchant M.E."/>
            <person name="Peterson D.G."/>
            <person name="Pollock D.D."/>
            <person name="Pourmand N."/>
            <person name="Raney B.J."/>
            <person name="Roessler K.A."/>
            <person name="Sanford J.R."/>
            <person name="Sawyer R.H."/>
            <person name="Schmidt C.J."/>
            <person name="Triplett E.W."/>
            <person name="Tuberville T.D."/>
            <person name="Venegas-Anaya M."/>
            <person name="Howard J.T."/>
            <person name="Jarvis E.D."/>
            <person name="Guillette L.J.Jr."/>
            <person name="Glenn T.C."/>
            <person name="Green R.E."/>
            <person name="Ray D.A."/>
        </authorList>
    </citation>
    <scope>NUCLEOTIDE SEQUENCE [LARGE SCALE GENOMIC DNA]</scope>
    <source>
        <strain evidence="1">KSC_2009_1</strain>
    </source>
</reference>
<evidence type="ECO:0000313" key="1">
    <source>
        <dbReference type="EMBL" id="KYO37098.1"/>
    </source>
</evidence>
<dbReference type="AlphaFoldDB" id="A0A151NJY3"/>
<sequence>MLPASCTSLRPAPFFYVLFLLGRSWLHNPAGNGLLAAPAVFSAHYSVLRPGTNSDSAAAAKGGEGEA</sequence>
<evidence type="ECO:0000313" key="2">
    <source>
        <dbReference type="Proteomes" id="UP000050525"/>
    </source>
</evidence>
<keyword evidence="2" id="KW-1185">Reference proteome</keyword>
<dbReference type="Proteomes" id="UP000050525">
    <property type="component" value="Unassembled WGS sequence"/>
</dbReference>
<gene>
    <name evidence="1" type="ORF">Y1Q_0010430</name>
</gene>
<protein>
    <submittedName>
        <fullName evidence="1">Uncharacterized protein</fullName>
    </submittedName>
</protein>
<comment type="caution">
    <text evidence="1">The sequence shown here is derived from an EMBL/GenBank/DDBJ whole genome shotgun (WGS) entry which is preliminary data.</text>
</comment>
<organism evidence="1 2">
    <name type="scientific">Alligator mississippiensis</name>
    <name type="common">American alligator</name>
    <dbReference type="NCBI Taxonomy" id="8496"/>
    <lineage>
        <taxon>Eukaryota</taxon>
        <taxon>Metazoa</taxon>
        <taxon>Chordata</taxon>
        <taxon>Craniata</taxon>
        <taxon>Vertebrata</taxon>
        <taxon>Euteleostomi</taxon>
        <taxon>Archelosauria</taxon>
        <taxon>Archosauria</taxon>
        <taxon>Crocodylia</taxon>
        <taxon>Alligatoridae</taxon>
        <taxon>Alligatorinae</taxon>
        <taxon>Alligator</taxon>
    </lineage>
</organism>
<dbReference type="EMBL" id="AKHW03002860">
    <property type="protein sequence ID" value="KYO37098.1"/>
    <property type="molecule type" value="Genomic_DNA"/>
</dbReference>
<name>A0A151NJY3_ALLMI</name>
<accession>A0A151NJY3</accession>